<evidence type="ECO:0000256" key="4">
    <source>
        <dbReference type="ARBA" id="ARBA00022840"/>
    </source>
</evidence>
<dbReference type="SUPFAM" id="SSF48334">
    <property type="entry name" value="DNA repair protein MutS, domain III"/>
    <property type="match status" value="1"/>
</dbReference>
<dbReference type="InterPro" id="IPR027417">
    <property type="entry name" value="P-loop_NTPase"/>
</dbReference>
<dbReference type="GO" id="GO:0005634">
    <property type="term" value="C:nucleus"/>
    <property type="evidence" value="ECO:0007669"/>
    <property type="project" value="TreeGrafter"/>
</dbReference>
<dbReference type="SMART" id="SM00534">
    <property type="entry name" value="MUTSac"/>
    <property type="match status" value="1"/>
</dbReference>
<keyword evidence="3" id="KW-0227">DNA damage</keyword>
<dbReference type="InterPro" id="IPR001138">
    <property type="entry name" value="Zn2Cys6_DnaBD"/>
</dbReference>
<keyword evidence="4" id="KW-0067">ATP-binding</keyword>
<dbReference type="SUPFAM" id="SSF54427">
    <property type="entry name" value="NTF2-like"/>
    <property type="match status" value="1"/>
</dbReference>
<sequence length="1739" mass="193499">MLLRHVRYSTCHDLACRCNPRHFTRRAYNTSSPASLSSLSSTRPIAKPRATHDIGRTGLALSQCRGAKRKSAVTLDQLQQGPLEVEALPPQDDAEPEYPPLLQQVRNNMLKLRHCVLVTRVGGFYELYFEHADEFAPLLNIKKSKRRVSKGSKKPAISMAGFPAYQLDRYLKILVQDLNKHVAISDEFLNDAPTKAKGESQYTRRVSRIVTPGTLIDEHFMDPWENNYLLSIHVSPEVIKQEEVVNQSPGSSSVSSVLNLPRTEVGLAWIDLSSGDFLTQSTDIASLPSAVARIKPREIVLDSVFQEQNHSRIVSILQEDGHIITFQDPLGVPLTVKDWRSMLEDVVDDYDIGDFTPSEVAAGGSLLHYVKHQLLGSRSRLRAPVRHQAQEHMSIDKNSLRALEIRATIREGTYEGSLLHALKKTITKSGTRLLTQRLSAPSMSLSTINDRLDLVEEMIQYPQLRQDIRSLLEQTFDTLRLVTKFTYGRGDADDLIELSKTILTTAYIVDVLHEHVKSRISIPVDPTSAASEYRRRECISMLERRFDLVQPLELANRIQDAIDEEGLSEYHRMESEEAEGMSNLAQDVVGREAGEEDLKELPQRIQPKLKMITGSFKPATDGREDVHIMKRNASLALERLHKSLDKMAKEKSKLEQEMRQRMATDSLVLKWTPNLAHIAHVKGKDTARTTAFYPRSLSSSKSTRSFQIPGWTNLGAQMDETRFRIRTEEQRVLSSLREDVIKNLVKLRRNAAILDDLDVACTFAILAVEKNFVRPILSAEPAHNIVGGRHPVVEASLLSQGRSFAPNDCVLRPHSRIHLITGPNMAGKSTYLRQNALISILAQTGSFVPATYAEIGLVDKIFSRVGSADNLYQDQSTFMVEMLETAQILKEATPRSFVIMDEVGRGTTPEDGVAVSFACLHHLKVEFEITTIMGEAAVTPPSSSAQRAPPPLPSTISPSITLQPPLSRRGKGPGLVLVLDHYAAREAKDGCLDPPPLQKWAEEGFAVVQLLVPGKVEDGGEFPLRRALEALKNCKGCEYSNGVGLISYLSRTPYYVEEAAGSTPDIKALVSYGGGKFTTIGSTPLPPQLVHIAGLPDTRRRESCSLVPGPSSEDTTPLPENVIKSYRYEDAKKESGWVLPSDENYHKRSSGIAHTRSLTFLKPLLGGPFFDLEAVWEEHTKFEFGERDVAKTMATMVDQPYVNHIPTMTGGVGQERLTAFYTHHFVFSNPPDTALSLVSRTVGIDRVIDEFIFTLTHTREVPWLLPGIPPTGRPLAIPFTSVVAMRGDRLCHEHISWDHATALKQLGLLPEYVPFPFEIEGEARAEGKRYEVKLPVVGMEGSRKLCGEEIPTCQNCIFRRVDCAYGSNAKASRHDLSRASSSEATGSPTRVPPEEPPWPAGKLRAHDTALQSTIGVSRRQELQLMIYYINRTSRTLAHDAAELVAWTEAIPEEAVRYDFLMDGLLAMASLHFAFYNPDSRRQYTEFAIRYQNEGLQKYNDTLGDINETNCTALFAFSILINVMAIALPNADPSSANSAHTESLMTTLELGQGIGIIHSKSVTLLTNGKLGSFFRSSPGDLDPDDETKAALDKLRQHTDSLLHSNSIDEERHAVYASGIRCLGVVFGYMTSSNHLGRVIGWPAMIWPEKHREALMKLIRNGDIMALTIFMHYGVLLLHIRHLWWGARTGISLIEDLAISVHAAGPSWAALTEWPRGVAMRIEDGGRGAFQFDDSLPGRLA</sequence>
<evidence type="ECO:0000256" key="2">
    <source>
        <dbReference type="ARBA" id="ARBA00022741"/>
    </source>
</evidence>
<evidence type="ECO:0000256" key="5">
    <source>
        <dbReference type="ARBA" id="ARBA00023125"/>
    </source>
</evidence>
<evidence type="ECO:0000256" key="8">
    <source>
        <dbReference type="SAM" id="Coils"/>
    </source>
</evidence>
<dbReference type="GO" id="GO:0005524">
    <property type="term" value="F:ATP binding"/>
    <property type="evidence" value="ECO:0007669"/>
    <property type="project" value="UniProtKB-KW"/>
</dbReference>
<reference evidence="11" key="1">
    <citation type="submission" date="2020-01" db="EMBL/GenBank/DDBJ databases">
        <authorList>
            <person name="Feng Z.H.Z."/>
        </authorList>
    </citation>
    <scope>NUCLEOTIDE SEQUENCE</scope>
    <source>
        <strain evidence="11">CBS107.38</strain>
    </source>
</reference>
<keyword evidence="8" id="KW-0175">Coiled coil</keyword>
<dbReference type="GO" id="GO:0030983">
    <property type="term" value="F:mismatched DNA binding"/>
    <property type="evidence" value="ECO:0007669"/>
    <property type="project" value="InterPro"/>
</dbReference>
<dbReference type="Pfam" id="PF00488">
    <property type="entry name" value="MutS_V"/>
    <property type="match status" value="1"/>
</dbReference>
<dbReference type="Pfam" id="PF12680">
    <property type="entry name" value="SnoaL_2"/>
    <property type="match status" value="1"/>
</dbReference>
<proteinExistence type="inferred from homology"/>
<gene>
    <name evidence="11" type="ORF">GT037_011296</name>
</gene>
<dbReference type="GO" id="GO:0000981">
    <property type="term" value="F:DNA-binding transcription factor activity, RNA polymerase II-specific"/>
    <property type="evidence" value="ECO:0007669"/>
    <property type="project" value="InterPro"/>
</dbReference>
<dbReference type="InterPro" id="IPR036187">
    <property type="entry name" value="DNA_mismatch_repair_MutS_sf"/>
</dbReference>
<dbReference type="Gene3D" id="3.40.50.300">
    <property type="entry name" value="P-loop containing nucleotide triphosphate hydrolases"/>
    <property type="match status" value="1"/>
</dbReference>
<dbReference type="GO" id="GO:0008270">
    <property type="term" value="F:zinc ion binding"/>
    <property type="evidence" value="ECO:0007669"/>
    <property type="project" value="InterPro"/>
</dbReference>
<feature type="compositionally biased region" description="Polar residues" evidence="9">
    <location>
        <begin position="1378"/>
        <end position="1388"/>
    </location>
</feature>
<dbReference type="EMBL" id="JAAABM010000031">
    <property type="protein sequence ID" value="KAF7670620.1"/>
    <property type="molecule type" value="Genomic_DNA"/>
</dbReference>
<dbReference type="GO" id="GO:0043504">
    <property type="term" value="P:mitochondrial DNA repair"/>
    <property type="evidence" value="ECO:0007669"/>
    <property type="project" value="TreeGrafter"/>
</dbReference>
<dbReference type="InterPro" id="IPR007860">
    <property type="entry name" value="DNA_mmatch_repair_MutS_con_dom"/>
</dbReference>
<dbReference type="CDD" id="cd00067">
    <property type="entry name" value="GAL4"/>
    <property type="match status" value="1"/>
</dbReference>
<feature type="domain" description="DNA mismatch repair proteins mutS family" evidence="10">
    <location>
        <begin position="896"/>
        <end position="912"/>
    </location>
</feature>
<feature type="compositionally biased region" description="Low complexity" evidence="9">
    <location>
        <begin position="31"/>
        <end position="41"/>
    </location>
</feature>
<organism evidence="11 12">
    <name type="scientific">Alternaria burnsii</name>
    <dbReference type="NCBI Taxonomy" id="1187904"/>
    <lineage>
        <taxon>Eukaryota</taxon>
        <taxon>Fungi</taxon>
        <taxon>Dikarya</taxon>
        <taxon>Ascomycota</taxon>
        <taxon>Pezizomycotina</taxon>
        <taxon>Dothideomycetes</taxon>
        <taxon>Pleosporomycetidae</taxon>
        <taxon>Pleosporales</taxon>
        <taxon>Pleosporineae</taxon>
        <taxon>Pleosporaceae</taxon>
        <taxon>Alternaria</taxon>
        <taxon>Alternaria sect. Alternaria</taxon>
    </lineage>
</organism>
<dbReference type="Gene3D" id="3.10.450.50">
    <property type="match status" value="1"/>
</dbReference>
<dbReference type="GO" id="GO:0006298">
    <property type="term" value="P:mismatch repair"/>
    <property type="evidence" value="ECO:0007669"/>
    <property type="project" value="InterPro"/>
</dbReference>
<dbReference type="PANTHER" id="PTHR11361:SF34">
    <property type="entry name" value="DNA MISMATCH REPAIR PROTEIN MSH1, MITOCHONDRIAL"/>
    <property type="match status" value="1"/>
</dbReference>
<dbReference type="InterPro" id="IPR000432">
    <property type="entry name" value="DNA_mismatch_repair_MutS_C"/>
</dbReference>
<evidence type="ECO:0000256" key="9">
    <source>
        <dbReference type="SAM" id="MobiDB-lite"/>
    </source>
</evidence>
<comment type="caution">
    <text evidence="11">The sequence shown here is derived from an EMBL/GenBank/DDBJ whole genome shotgun (WGS) entry which is preliminary data.</text>
</comment>
<feature type="region of interest" description="Disordered" evidence="9">
    <location>
        <begin position="938"/>
        <end position="966"/>
    </location>
</feature>
<dbReference type="Pfam" id="PF05192">
    <property type="entry name" value="MutS_III"/>
    <property type="match status" value="1"/>
</dbReference>
<dbReference type="InterPro" id="IPR037401">
    <property type="entry name" value="SnoaL-like"/>
</dbReference>
<evidence type="ECO:0000256" key="7">
    <source>
        <dbReference type="ARBA" id="ARBA00023242"/>
    </source>
</evidence>
<dbReference type="InterPro" id="IPR007695">
    <property type="entry name" value="DNA_mismatch_repair_MutS-lik_N"/>
</dbReference>
<protein>
    <submittedName>
        <fullName evidence="11">Dna mismatch repair protein</fullName>
    </submittedName>
</protein>
<keyword evidence="2" id="KW-0547">Nucleotide-binding</keyword>
<dbReference type="GeneID" id="62209521"/>
<keyword evidence="12" id="KW-1185">Reference proteome</keyword>
<feature type="coiled-coil region" evidence="8">
    <location>
        <begin position="630"/>
        <end position="664"/>
    </location>
</feature>
<dbReference type="InterPro" id="IPR036678">
    <property type="entry name" value="MutS_con_dom_sf"/>
</dbReference>
<dbReference type="InterPro" id="IPR007696">
    <property type="entry name" value="DNA_mismatch_repair_MutS_core"/>
</dbReference>
<reference evidence="11" key="2">
    <citation type="submission" date="2020-08" db="EMBL/GenBank/DDBJ databases">
        <title>Draft Genome Sequence of Cumin Blight Pathogen Alternaria burnsii.</title>
        <authorList>
            <person name="Feng Z."/>
        </authorList>
    </citation>
    <scope>NUCLEOTIDE SEQUENCE</scope>
    <source>
        <strain evidence="11">CBS107.38</strain>
    </source>
</reference>
<evidence type="ECO:0000256" key="6">
    <source>
        <dbReference type="ARBA" id="ARBA00023204"/>
    </source>
</evidence>
<dbReference type="GO" id="GO:0140664">
    <property type="term" value="F:ATP-dependent DNA damage sensor activity"/>
    <property type="evidence" value="ECO:0007669"/>
    <property type="project" value="InterPro"/>
</dbReference>
<dbReference type="SMART" id="SM00533">
    <property type="entry name" value="MUTSd"/>
    <property type="match status" value="1"/>
</dbReference>
<dbReference type="InterPro" id="IPR045076">
    <property type="entry name" value="MutS"/>
</dbReference>
<dbReference type="Pfam" id="PF01624">
    <property type="entry name" value="MutS_I"/>
    <property type="match status" value="1"/>
</dbReference>
<dbReference type="PANTHER" id="PTHR11361">
    <property type="entry name" value="DNA MISMATCH REPAIR PROTEIN MUTS FAMILY MEMBER"/>
    <property type="match status" value="1"/>
</dbReference>
<keyword evidence="7" id="KW-0539">Nucleus</keyword>
<dbReference type="Proteomes" id="UP000596902">
    <property type="component" value="Unassembled WGS sequence"/>
</dbReference>
<keyword evidence="6" id="KW-0234">DNA repair</keyword>
<evidence type="ECO:0000313" key="11">
    <source>
        <dbReference type="EMBL" id="KAF7670620.1"/>
    </source>
</evidence>
<comment type="similarity">
    <text evidence="1">Belongs to the DNA mismatch repair MutS family.</text>
</comment>
<dbReference type="Pfam" id="PF05188">
    <property type="entry name" value="MutS_II"/>
    <property type="match status" value="1"/>
</dbReference>
<dbReference type="PROSITE" id="PS00486">
    <property type="entry name" value="DNA_MISMATCH_REPAIR_2"/>
    <property type="match status" value="1"/>
</dbReference>
<feature type="compositionally biased region" description="Pro residues" evidence="9">
    <location>
        <begin position="1390"/>
        <end position="1399"/>
    </location>
</feature>
<evidence type="ECO:0000256" key="1">
    <source>
        <dbReference type="ARBA" id="ARBA00006271"/>
    </source>
</evidence>
<feature type="region of interest" description="Disordered" evidence="9">
    <location>
        <begin position="1374"/>
        <end position="1402"/>
    </location>
</feature>
<accession>A0A8H7E8N4</accession>
<name>A0A8H7E8N4_9PLEO</name>
<dbReference type="Gene3D" id="3.40.1170.10">
    <property type="entry name" value="DNA repair protein MutS, domain I"/>
    <property type="match status" value="1"/>
</dbReference>
<dbReference type="InterPro" id="IPR032710">
    <property type="entry name" value="NTF2-like_dom_sf"/>
</dbReference>
<dbReference type="Gene3D" id="1.10.1420.10">
    <property type="match status" value="3"/>
</dbReference>
<dbReference type="RefSeq" id="XP_038781015.1">
    <property type="nucleotide sequence ID" value="XM_038936343.1"/>
</dbReference>
<dbReference type="Gene3D" id="3.30.420.110">
    <property type="entry name" value="MutS, connector domain"/>
    <property type="match status" value="1"/>
</dbReference>
<keyword evidence="5" id="KW-0238">DNA-binding</keyword>
<dbReference type="SUPFAM" id="SSF55271">
    <property type="entry name" value="DNA repair protein MutS, domain I"/>
    <property type="match status" value="1"/>
</dbReference>
<evidence type="ECO:0000259" key="10">
    <source>
        <dbReference type="PROSITE" id="PS00486"/>
    </source>
</evidence>
<dbReference type="SUPFAM" id="SSF52540">
    <property type="entry name" value="P-loop containing nucleoside triphosphate hydrolases"/>
    <property type="match status" value="1"/>
</dbReference>
<dbReference type="SUPFAM" id="SSF53150">
    <property type="entry name" value="DNA repair protein MutS, domain II"/>
    <property type="match status" value="1"/>
</dbReference>
<feature type="region of interest" description="Disordered" evidence="9">
    <location>
        <begin position="29"/>
        <end position="49"/>
    </location>
</feature>
<dbReference type="GO" id="GO:0005739">
    <property type="term" value="C:mitochondrion"/>
    <property type="evidence" value="ECO:0007669"/>
    <property type="project" value="TreeGrafter"/>
</dbReference>
<evidence type="ECO:0000256" key="3">
    <source>
        <dbReference type="ARBA" id="ARBA00022763"/>
    </source>
</evidence>
<dbReference type="InterPro" id="IPR016151">
    <property type="entry name" value="DNA_mismatch_repair_MutS_N"/>
</dbReference>
<evidence type="ECO:0000313" key="12">
    <source>
        <dbReference type="Proteomes" id="UP000596902"/>
    </source>
</evidence>